<dbReference type="InterPro" id="IPR007218">
    <property type="entry name" value="DNA_pol_delta_4"/>
</dbReference>
<name>A0A232M1Z9_9EURO</name>
<dbReference type="EMBL" id="NPHW01002965">
    <property type="protein sequence ID" value="OXV10372.1"/>
    <property type="molecule type" value="Genomic_DNA"/>
</dbReference>
<evidence type="ECO:0000313" key="3">
    <source>
        <dbReference type="Proteomes" id="UP000243515"/>
    </source>
</evidence>
<evidence type="ECO:0008006" key="4">
    <source>
        <dbReference type="Google" id="ProtNLM"/>
    </source>
</evidence>
<dbReference type="Proteomes" id="UP000243515">
    <property type="component" value="Unassembled WGS sequence"/>
</dbReference>
<dbReference type="Pfam" id="PF04081">
    <property type="entry name" value="DNA_pol_delta_4"/>
    <property type="match status" value="1"/>
</dbReference>
<feature type="region of interest" description="Disordered" evidence="1">
    <location>
        <begin position="1"/>
        <end position="70"/>
    </location>
</feature>
<proteinExistence type="predicted"/>
<dbReference type="GO" id="GO:0006261">
    <property type="term" value="P:DNA-templated DNA replication"/>
    <property type="evidence" value="ECO:0007669"/>
    <property type="project" value="TreeGrafter"/>
</dbReference>
<evidence type="ECO:0000313" key="2">
    <source>
        <dbReference type="EMBL" id="OXV10372.1"/>
    </source>
</evidence>
<sequence length="221" mass="24958">MPPSRHRSGNRAVKQATLSFGQKSRVSKASTTASTKKEKDIERIANSVSAEDSLDEQATVTPPINSDPPTTEVVIRTQAKAEVEQLRAEEDVRALKVTEADLKRYWKNEERKRRARGRFIIPGAVCSRFSSRTITGGTPAYVHYLLIRVIVREDGLDTYEKILRHFDLSSQYGPCVGISRLSRWRRAQMLSLDPPIEVLAVLLKEDGDVNPRAYIDELMSY</sequence>
<dbReference type="GO" id="GO:0000731">
    <property type="term" value="P:DNA synthesis involved in DNA repair"/>
    <property type="evidence" value="ECO:0007669"/>
    <property type="project" value="InterPro"/>
</dbReference>
<organism evidence="2 3">
    <name type="scientific">Elaphomyces granulatus</name>
    <dbReference type="NCBI Taxonomy" id="519963"/>
    <lineage>
        <taxon>Eukaryota</taxon>
        <taxon>Fungi</taxon>
        <taxon>Dikarya</taxon>
        <taxon>Ascomycota</taxon>
        <taxon>Pezizomycotina</taxon>
        <taxon>Eurotiomycetes</taxon>
        <taxon>Eurotiomycetidae</taxon>
        <taxon>Eurotiales</taxon>
        <taxon>Elaphomycetaceae</taxon>
        <taxon>Elaphomyces</taxon>
    </lineage>
</organism>
<dbReference type="PANTHER" id="PTHR14303">
    <property type="entry name" value="DNA POLYMERASE DELTA SUBUNIT 4"/>
    <property type="match status" value="1"/>
</dbReference>
<comment type="caution">
    <text evidence="2">The sequence shown here is derived from an EMBL/GenBank/DDBJ whole genome shotgun (WGS) entry which is preliminary data.</text>
</comment>
<dbReference type="GO" id="GO:0043625">
    <property type="term" value="C:delta DNA polymerase complex"/>
    <property type="evidence" value="ECO:0007669"/>
    <property type="project" value="TreeGrafter"/>
</dbReference>
<accession>A0A232M1Z9</accession>
<keyword evidence="3" id="KW-1185">Reference proteome</keyword>
<gene>
    <name evidence="2" type="ORF">Egran_01864</name>
</gene>
<evidence type="ECO:0000256" key="1">
    <source>
        <dbReference type="SAM" id="MobiDB-lite"/>
    </source>
</evidence>
<dbReference type="PANTHER" id="PTHR14303:SF0">
    <property type="entry name" value="DNA POLYMERASE DELTA SUBUNIT 4"/>
    <property type="match status" value="1"/>
</dbReference>
<dbReference type="AlphaFoldDB" id="A0A232M1Z9"/>
<reference evidence="2 3" key="1">
    <citation type="journal article" date="2015" name="Environ. Microbiol.">
        <title>Metagenome sequence of Elaphomyces granulatus from sporocarp tissue reveals Ascomycota ectomycorrhizal fingerprints of genome expansion and a Proteobacteria-rich microbiome.</title>
        <authorList>
            <person name="Quandt C.A."/>
            <person name="Kohler A."/>
            <person name="Hesse C.N."/>
            <person name="Sharpton T.J."/>
            <person name="Martin F."/>
            <person name="Spatafora J.W."/>
        </authorList>
    </citation>
    <scope>NUCLEOTIDE SEQUENCE [LARGE SCALE GENOMIC DNA]</scope>
    <source>
        <strain evidence="2 3">OSC145934</strain>
    </source>
</reference>
<dbReference type="OrthoDB" id="337486at2759"/>
<dbReference type="GO" id="GO:0003887">
    <property type="term" value="F:DNA-directed DNA polymerase activity"/>
    <property type="evidence" value="ECO:0007669"/>
    <property type="project" value="TreeGrafter"/>
</dbReference>
<feature type="compositionally biased region" description="Polar residues" evidence="1">
    <location>
        <begin position="46"/>
        <end position="69"/>
    </location>
</feature>
<protein>
    <recommendedName>
        <fullName evidence="4">DNA polymerase delta subunit 4</fullName>
    </recommendedName>
</protein>